<dbReference type="EMBL" id="MU273494">
    <property type="protein sequence ID" value="KAI0034790.1"/>
    <property type="molecule type" value="Genomic_DNA"/>
</dbReference>
<evidence type="ECO:0000313" key="1">
    <source>
        <dbReference type="EMBL" id="KAI0034790.1"/>
    </source>
</evidence>
<protein>
    <submittedName>
        <fullName evidence="1">Uncharacterized protein</fullName>
    </submittedName>
</protein>
<keyword evidence="2" id="KW-1185">Reference proteome</keyword>
<comment type="caution">
    <text evidence="1">The sequence shown here is derived from an EMBL/GenBank/DDBJ whole genome shotgun (WGS) entry which is preliminary data.</text>
</comment>
<name>A0ACB8QT47_9AGAM</name>
<reference evidence="1" key="1">
    <citation type="submission" date="2021-02" db="EMBL/GenBank/DDBJ databases">
        <authorList>
            <consortium name="DOE Joint Genome Institute"/>
            <person name="Ahrendt S."/>
            <person name="Looney B.P."/>
            <person name="Miyauchi S."/>
            <person name="Morin E."/>
            <person name="Drula E."/>
            <person name="Courty P.E."/>
            <person name="Chicoki N."/>
            <person name="Fauchery L."/>
            <person name="Kohler A."/>
            <person name="Kuo A."/>
            <person name="Labutti K."/>
            <person name="Pangilinan J."/>
            <person name="Lipzen A."/>
            <person name="Riley R."/>
            <person name="Andreopoulos W."/>
            <person name="He G."/>
            <person name="Johnson J."/>
            <person name="Barry K.W."/>
            <person name="Grigoriev I.V."/>
            <person name="Nagy L."/>
            <person name="Hibbett D."/>
            <person name="Henrissat B."/>
            <person name="Matheny P.B."/>
            <person name="Labbe J."/>
            <person name="Martin F."/>
        </authorList>
    </citation>
    <scope>NUCLEOTIDE SEQUENCE</scope>
    <source>
        <strain evidence="1">EC-137</strain>
    </source>
</reference>
<accession>A0ACB8QT47</accession>
<evidence type="ECO:0000313" key="2">
    <source>
        <dbReference type="Proteomes" id="UP000814128"/>
    </source>
</evidence>
<gene>
    <name evidence="1" type="ORF">K488DRAFT_83634</name>
</gene>
<reference evidence="1" key="2">
    <citation type="journal article" date="2022" name="New Phytol.">
        <title>Evolutionary transition to the ectomycorrhizal habit in the genomes of a hyperdiverse lineage of mushroom-forming fungi.</title>
        <authorList>
            <person name="Looney B."/>
            <person name="Miyauchi S."/>
            <person name="Morin E."/>
            <person name="Drula E."/>
            <person name="Courty P.E."/>
            <person name="Kohler A."/>
            <person name="Kuo A."/>
            <person name="LaButti K."/>
            <person name="Pangilinan J."/>
            <person name="Lipzen A."/>
            <person name="Riley R."/>
            <person name="Andreopoulos W."/>
            <person name="He G."/>
            <person name="Johnson J."/>
            <person name="Nolan M."/>
            <person name="Tritt A."/>
            <person name="Barry K.W."/>
            <person name="Grigoriev I.V."/>
            <person name="Nagy L.G."/>
            <person name="Hibbett D."/>
            <person name="Henrissat B."/>
            <person name="Matheny P.B."/>
            <person name="Labbe J."/>
            <person name="Martin F.M."/>
        </authorList>
    </citation>
    <scope>NUCLEOTIDE SEQUENCE</scope>
    <source>
        <strain evidence="1">EC-137</strain>
    </source>
</reference>
<dbReference type="Proteomes" id="UP000814128">
    <property type="component" value="Unassembled WGS sequence"/>
</dbReference>
<proteinExistence type="predicted"/>
<organism evidence="1 2">
    <name type="scientific">Vararia minispora EC-137</name>
    <dbReference type="NCBI Taxonomy" id="1314806"/>
    <lineage>
        <taxon>Eukaryota</taxon>
        <taxon>Fungi</taxon>
        <taxon>Dikarya</taxon>
        <taxon>Basidiomycota</taxon>
        <taxon>Agaricomycotina</taxon>
        <taxon>Agaricomycetes</taxon>
        <taxon>Russulales</taxon>
        <taxon>Lachnocladiaceae</taxon>
        <taxon>Vararia</taxon>
    </lineage>
</organism>
<sequence>MQIRILPESSLPSIIFSFSLPDLPQELPIPQTWEVERQRIVAEDLDVPRSIYAFDKSSWISSIVQDVTFDLMSLTICVYFHDSSQEEWPLADQGCVRSLRNLLDEVRTAAEEERARNQPVSAPISSESQVTRIVRHKKKGSLFQFVVSLVSLSAAQPSPVACSSSTPEIPLSDIVTDLLLSHHPLRFRARSVLVDAYRRFVISELKSRLPPAGYTAWAANNMLRDTMDRMSNLIQRNGGIIPPPPLYSAPSVTRRSATHLFYDEDEEADAYSLSESLSTDTDGSSVHTPLSTPVGTEVRRYDRQSTQQSSSSEIVAYHTLQQQALQLRQLLVHVEITHRNEECEVRQLSAVLEVRSKRRAWSNRAYCGGATQAEIGLAMPKVSSPLARCDPITPETLEARREYHSLPRRRVEFDTTSLSIIAEEGRLTFPGDEVLAPPPLLRPRIRVRTHSSHQPPQAPDIEQKTTTPAKLGLQRLFEDDSPFGDAPAEFTLAVGSHELVGGMEAMRLHDDIEWVNNGSIAIASH</sequence>